<feature type="compositionally biased region" description="Polar residues" evidence="1">
    <location>
        <begin position="230"/>
        <end position="239"/>
    </location>
</feature>
<dbReference type="OrthoDB" id="114080at2759"/>
<dbReference type="PANTHER" id="PTHR34786:SF1">
    <property type="entry name" value="OS09G0504900 PROTEIN"/>
    <property type="match status" value="1"/>
</dbReference>
<feature type="domain" description="Nucleolus and neural progenitor protein-like N-terminal" evidence="2">
    <location>
        <begin position="19"/>
        <end position="185"/>
    </location>
</feature>
<dbReference type="Pfam" id="PF14780">
    <property type="entry name" value="NEPRO_N"/>
    <property type="match status" value="1"/>
</dbReference>
<keyword evidence="4" id="KW-1185">Reference proteome</keyword>
<organism evidence="3 4">
    <name type="scientific">Phanerochaete carnosa (strain HHB-10118-sp)</name>
    <name type="common">White-rot fungus</name>
    <name type="synonym">Peniophora carnosa</name>
    <dbReference type="NCBI Taxonomy" id="650164"/>
    <lineage>
        <taxon>Eukaryota</taxon>
        <taxon>Fungi</taxon>
        <taxon>Dikarya</taxon>
        <taxon>Basidiomycota</taxon>
        <taxon>Agaricomycotina</taxon>
        <taxon>Agaricomycetes</taxon>
        <taxon>Polyporales</taxon>
        <taxon>Phanerochaetaceae</taxon>
        <taxon>Phanerochaete</taxon>
    </lineage>
</organism>
<dbReference type="InParanoid" id="K5VV61"/>
<evidence type="ECO:0000313" key="3">
    <source>
        <dbReference type="EMBL" id="EKM55403.1"/>
    </source>
</evidence>
<proteinExistence type="predicted"/>
<feature type="region of interest" description="Disordered" evidence="1">
    <location>
        <begin position="225"/>
        <end position="244"/>
    </location>
</feature>
<protein>
    <recommendedName>
        <fullName evidence="2">Nucleolus and neural progenitor protein-like N-terminal domain-containing protein</fullName>
    </recommendedName>
</protein>
<dbReference type="KEGG" id="pco:PHACADRAFT_208922"/>
<dbReference type="EMBL" id="JH930472">
    <property type="protein sequence ID" value="EKM55403.1"/>
    <property type="molecule type" value="Genomic_DNA"/>
</dbReference>
<accession>K5VV61</accession>
<dbReference type="HOGENOM" id="CLU_057900_0_0_1"/>
<evidence type="ECO:0000256" key="1">
    <source>
        <dbReference type="SAM" id="MobiDB-lite"/>
    </source>
</evidence>
<dbReference type="STRING" id="650164.K5VV61"/>
<dbReference type="RefSeq" id="XP_007395728.1">
    <property type="nucleotide sequence ID" value="XM_007395666.1"/>
</dbReference>
<gene>
    <name evidence="3" type="ORF">PHACADRAFT_208922</name>
</gene>
<evidence type="ECO:0000259" key="2">
    <source>
        <dbReference type="Pfam" id="PF14780"/>
    </source>
</evidence>
<sequence>MAAPRHVPLPEPVCSPKTTLDATRQAGIDKILKDLKSCTRRLQAAFASHQVELQILEKLYYKGNNQHRSALFWRRVSDVRRFGKRLESIKIHEHLGTLRFAFWGDSSRHNAKALKAAWTHAPDAKSVRHVLARLRDCLLLVDSMEEHLTKAHNHLNLNLQTGAFLQLILTLTAITSRMAILLNEIGPVIAQAWVACYRLLETLASEPLIPAPKFLSGRYKNLDPRRVGPSSRSISQAKQDTGEDAGDAVIARQNEIESALTGATVISSVSVTKSRGQNVTEDETVTVTEDMNFMFTQPKMSFTPNAIVRETVHVSRTKEALDGSTRKRSATEIQDSRGKKKRKKKDEIDDIFGF</sequence>
<dbReference type="InterPro" id="IPR027951">
    <property type="entry name" value="Nepro_N"/>
</dbReference>
<reference evidence="3 4" key="1">
    <citation type="journal article" date="2012" name="BMC Genomics">
        <title>Comparative genomics of the white-rot fungi, Phanerochaete carnosa and P. chrysosporium, to elucidate the genetic basis of the distinct wood types they colonize.</title>
        <authorList>
            <person name="Suzuki H."/>
            <person name="MacDonald J."/>
            <person name="Syed K."/>
            <person name="Salamov A."/>
            <person name="Hori C."/>
            <person name="Aerts A."/>
            <person name="Henrissat B."/>
            <person name="Wiebenga A."/>
            <person name="vanKuyk P.A."/>
            <person name="Barry K."/>
            <person name="Lindquist E."/>
            <person name="LaButti K."/>
            <person name="Lapidus A."/>
            <person name="Lucas S."/>
            <person name="Coutinho P."/>
            <person name="Gong Y."/>
            <person name="Samejima M."/>
            <person name="Mahadevan R."/>
            <person name="Abou-Zaid M."/>
            <person name="de Vries R.P."/>
            <person name="Igarashi K."/>
            <person name="Yadav J.S."/>
            <person name="Grigoriev I.V."/>
            <person name="Master E.R."/>
        </authorList>
    </citation>
    <scope>NUCLEOTIDE SEQUENCE [LARGE SCALE GENOMIC DNA]</scope>
    <source>
        <strain evidence="3 4">HHB-10118-sp</strain>
    </source>
</reference>
<feature type="region of interest" description="Disordered" evidence="1">
    <location>
        <begin position="317"/>
        <end position="354"/>
    </location>
</feature>
<dbReference type="PANTHER" id="PTHR34786">
    <property type="entry name" value="OS09G0504900 PROTEIN"/>
    <property type="match status" value="1"/>
</dbReference>
<dbReference type="AlphaFoldDB" id="K5VV61"/>
<evidence type="ECO:0000313" key="4">
    <source>
        <dbReference type="Proteomes" id="UP000008370"/>
    </source>
</evidence>
<dbReference type="GeneID" id="18912800"/>
<name>K5VV61_PHACS</name>
<dbReference type="Proteomes" id="UP000008370">
    <property type="component" value="Unassembled WGS sequence"/>
</dbReference>